<evidence type="ECO:0000313" key="2">
    <source>
        <dbReference type="Proteomes" id="UP000676325"/>
    </source>
</evidence>
<evidence type="ECO:0000313" key="1">
    <source>
        <dbReference type="EMBL" id="MBR7830986.1"/>
    </source>
</evidence>
<proteinExistence type="predicted"/>
<reference evidence="1" key="1">
    <citation type="submission" date="2021-04" db="EMBL/GenBank/DDBJ databases">
        <title>Genome based classification of Actinospica acidithermotolerans sp. nov., an actinobacterium isolated from an Indonesian hot spring.</title>
        <authorList>
            <person name="Kusuma A.B."/>
            <person name="Putra K.E."/>
            <person name="Nafisah S."/>
            <person name="Loh J."/>
            <person name="Nouioui I."/>
            <person name="Goodfellow M."/>
        </authorList>
    </citation>
    <scope>NUCLEOTIDE SEQUENCE</scope>
    <source>
        <strain evidence="1">MGRD01-02</strain>
    </source>
</reference>
<sequence>MAPGEATVIESAQIQRAIKIAEKRTGLNWSVFVGDLGAEPRAEALARHGALGPAAAESVLLAVDPAKHRLEIVTGSRARKRLDDRSCALAAASMAGTFAVRDLDGGIARGILALVEHVRRG</sequence>
<protein>
    <submittedName>
        <fullName evidence="1">DUF5130 family protein</fullName>
    </submittedName>
</protein>
<dbReference type="RefSeq" id="WP_212522105.1">
    <property type="nucleotide sequence ID" value="NZ_JAGSOH010000172.1"/>
</dbReference>
<gene>
    <name evidence="1" type="ORF">KDK95_32070</name>
</gene>
<dbReference type="EMBL" id="JAGSOH010000172">
    <property type="protein sequence ID" value="MBR7830986.1"/>
    <property type="molecule type" value="Genomic_DNA"/>
</dbReference>
<accession>A0A941EGF0</accession>
<name>A0A941EGF0_9ACTN</name>
<organism evidence="1 2">
    <name type="scientific">Actinospica acidithermotolerans</name>
    <dbReference type="NCBI Taxonomy" id="2828514"/>
    <lineage>
        <taxon>Bacteria</taxon>
        <taxon>Bacillati</taxon>
        <taxon>Actinomycetota</taxon>
        <taxon>Actinomycetes</taxon>
        <taxon>Catenulisporales</taxon>
        <taxon>Actinospicaceae</taxon>
        <taxon>Actinospica</taxon>
    </lineage>
</organism>
<dbReference type="InterPro" id="IPR033437">
    <property type="entry name" value="DUF5130"/>
</dbReference>
<dbReference type="Proteomes" id="UP000676325">
    <property type="component" value="Unassembled WGS sequence"/>
</dbReference>
<dbReference type="Gene3D" id="3.10.310.50">
    <property type="match status" value="1"/>
</dbReference>
<comment type="caution">
    <text evidence="1">The sequence shown here is derived from an EMBL/GenBank/DDBJ whole genome shotgun (WGS) entry which is preliminary data.</text>
</comment>
<dbReference type="Pfam" id="PF17174">
    <property type="entry name" value="DUF5130"/>
    <property type="match status" value="1"/>
</dbReference>
<dbReference type="AlphaFoldDB" id="A0A941EGF0"/>
<keyword evidence="2" id="KW-1185">Reference proteome</keyword>